<dbReference type="PANTHER" id="PTHR21645:SF4">
    <property type="entry name" value="GLYCOSYLTRANSFERASE FAMILY 92 PROTEIN"/>
    <property type="match status" value="1"/>
</dbReference>
<dbReference type="EC" id="2.4.1.-" evidence="8"/>
<evidence type="ECO:0000256" key="5">
    <source>
        <dbReference type="ARBA" id="ARBA00022692"/>
    </source>
</evidence>
<evidence type="ECO:0000313" key="10">
    <source>
        <dbReference type="WBParaSite" id="Csp11.Scaffold629.g13023.t1"/>
    </source>
</evidence>
<evidence type="ECO:0000256" key="8">
    <source>
        <dbReference type="RuleBase" id="RU366017"/>
    </source>
</evidence>
<name>A0A1I7TYD0_9PELO</name>
<dbReference type="WBParaSite" id="Csp11.Scaffold629.g13023.t1">
    <property type="protein sequence ID" value="Csp11.Scaffold629.g13023.t1"/>
    <property type="gene ID" value="Csp11.Scaffold629.g13023"/>
</dbReference>
<keyword evidence="9" id="KW-1185">Reference proteome</keyword>
<dbReference type="eggNOG" id="KOG4735">
    <property type="taxonomic scope" value="Eukaryota"/>
</dbReference>
<dbReference type="Proteomes" id="UP000095282">
    <property type="component" value="Unplaced"/>
</dbReference>
<evidence type="ECO:0000256" key="3">
    <source>
        <dbReference type="ARBA" id="ARBA00022676"/>
    </source>
</evidence>
<dbReference type="Pfam" id="PF01697">
    <property type="entry name" value="Glyco_transf_92"/>
    <property type="match status" value="1"/>
</dbReference>
<dbReference type="InterPro" id="IPR052012">
    <property type="entry name" value="GTase_92"/>
</dbReference>
<keyword evidence="3 8" id="KW-0328">Glycosyltransferase</keyword>
<organism evidence="9 10">
    <name type="scientific">Caenorhabditis tropicalis</name>
    <dbReference type="NCBI Taxonomy" id="1561998"/>
    <lineage>
        <taxon>Eukaryota</taxon>
        <taxon>Metazoa</taxon>
        <taxon>Ecdysozoa</taxon>
        <taxon>Nematoda</taxon>
        <taxon>Chromadorea</taxon>
        <taxon>Rhabditida</taxon>
        <taxon>Rhabditina</taxon>
        <taxon>Rhabditomorpha</taxon>
        <taxon>Rhabditoidea</taxon>
        <taxon>Rhabditidae</taxon>
        <taxon>Peloderinae</taxon>
        <taxon>Caenorhabditis</taxon>
    </lineage>
</organism>
<evidence type="ECO:0000256" key="6">
    <source>
        <dbReference type="ARBA" id="ARBA00022989"/>
    </source>
</evidence>
<evidence type="ECO:0000256" key="2">
    <source>
        <dbReference type="ARBA" id="ARBA00007647"/>
    </source>
</evidence>
<keyword evidence="6 8" id="KW-1133">Transmembrane helix</keyword>
<evidence type="ECO:0000256" key="1">
    <source>
        <dbReference type="ARBA" id="ARBA00004167"/>
    </source>
</evidence>
<comment type="similarity">
    <text evidence="2 8">Belongs to the glycosyltransferase 92 family.</text>
</comment>
<dbReference type="AlphaFoldDB" id="A0A1I7TYD0"/>
<keyword evidence="7 8" id="KW-0472">Membrane</keyword>
<comment type="subcellular location">
    <subcellularLocation>
        <location evidence="1">Membrane</location>
        <topology evidence="1">Single-pass membrane protein</topology>
    </subcellularLocation>
</comment>
<protein>
    <recommendedName>
        <fullName evidence="8">Glycosyltransferase family 92 protein</fullName>
        <ecNumber evidence="8">2.4.1.-</ecNumber>
    </recommendedName>
</protein>
<accession>A0A1I7TYD0</accession>
<dbReference type="InterPro" id="IPR008166">
    <property type="entry name" value="Glyco_transf_92"/>
</dbReference>
<evidence type="ECO:0000256" key="4">
    <source>
        <dbReference type="ARBA" id="ARBA00022679"/>
    </source>
</evidence>
<dbReference type="GO" id="GO:0016020">
    <property type="term" value="C:membrane"/>
    <property type="evidence" value="ECO:0007669"/>
    <property type="project" value="UniProtKB-SubCell"/>
</dbReference>
<sequence length="517" mass="59922">MLPKTKNWKQVKSQLRLPWAIIFLVLSFVCLLFWVFSGGNREDKLFYDEIALMELGEENAFIHSAYFFEDSKSLGKNAVAIVATMHRGAVTDLDEYRIKIVGTNSTKRLVTEAKLSTERDPDESCEYTTVLIQTNTLNSMSKLEIESRNGLVVLPIQTPKQESPKPVVFCIAPLFAAEQWQSFLMQLQVTKKFGAHLHVYMMTMVEYYYQMVRELGELGVISTQPWLSPKFSQVGKPFLEPNRNAELRNPAAAFTDCLLQYKEAAQFIGFMEIEDLLFPVNAQSYYEEFEREYENSLQISALYYQIMEQQSVKFSSPEQQSLGVLLSNAKSGEVFKHGRSVIRPERFNSTWTYFSTQAENQPVILSEEQEEPHYLNRKKILTNAVLRFKNLEYSNEELNATVIPMNPLSSDQQLLKEEHIKEIDEGIKETLLLPTLQEYVKRLPTEDYYSTKLRDCLEIQKHKKGQCVNTKHCNLPNNAKVPCRHSDGLYHSGRVMKPYTYHFVTEYYFTRNLGCYE</sequence>
<dbReference type="GO" id="GO:0016757">
    <property type="term" value="F:glycosyltransferase activity"/>
    <property type="evidence" value="ECO:0007669"/>
    <property type="project" value="UniProtKB-UniRule"/>
</dbReference>
<evidence type="ECO:0000313" key="9">
    <source>
        <dbReference type="Proteomes" id="UP000095282"/>
    </source>
</evidence>
<dbReference type="PANTHER" id="PTHR21645">
    <property type="entry name" value="GLYCOSYLTRANSFERASE FAMILY 92 PROTEIN"/>
    <property type="match status" value="1"/>
</dbReference>
<keyword evidence="4 8" id="KW-0808">Transferase</keyword>
<proteinExistence type="inferred from homology"/>
<feature type="transmembrane region" description="Helical" evidence="8">
    <location>
        <begin position="16"/>
        <end position="36"/>
    </location>
</feature>
<reference evidence="10" key="1">
    <citation type="submission" date="2016-11" db="UniProtKB">
        <authorList>
            <consortium name="WormBaseParasite"/>
        </authorList>
    </citation>
    <scope>IDENTIFICATION</scope>
</reference>
<keyword evidence="5 8" id="KW-0812">Transmembrane</keyword>
<evidence type="ECO:0000256" key="7">
    <source>
        <dbReference type="ARBA" id="ARBA00023136"/>
    </source>
</evidence>